<accession>A0A074JUA2</accession>
<evidence type="ECO:0000313" key="2">
    <source>
        <dbReference type="Proteomes" id="UP000027471"/>
    </source>
</evidence>
<proteinExistence type="predicted"/>
<organism evidence="1 2">
    <name type="scientific">Thioclava indica</name>
    <dbReference type="NCBI Taxonomy" id="1353528"/>
    <lineage>
        <taxon>Bacteria</taxon>
        <taxon>Pseudomonadati</taxon>
        <taxon>Pseudomonadota</taxon>
        <taxon>Alphaproteobacteria</taxon>
        <taxon>Rhodobacterales</taxon>
        <taxon>Paracoccaceae</taxon>
        <taxon>Thioclava</taxon>
    </lineage>
</organism>
<comment type="caution">
    <text evidence="1">The sequence shown here is derived from an EMBL/GenBank/DDBJ whole genome shotgun (WGS) entry which is preliminary data.</text>
</comment>
<dbReference type="Proteomes" id="UP000027471">
    <property type="component" value="Unassembled WGS sequence"/>
</dbReference>
<protein>
    <submittedName>
        <fullName evidence="1">Uncharacterized protein</fullName>
    </submittedName>
</protein>
<sequence>MQVKDLDLITLPETQTKVMLNLVNPDVYVR</sequence>
<reference evidence="1 2" key="1">
    <citation type="journal article" date="2015" name="Antonie Van Leeuwenhoek">
        <title>Thioclava indica sp. nov., isolated from surface seawater of the Indian Ocean.</title>
        <authorList>
            <person name="Liu Y."/>
            <person name="Lai Q."/>
            <person name="Du J."/>
            <person name="Xu H."/>
            <person name="Jiang L."/>
            <person name="Shao Z."/>
        </authorList>
    </citation>
    <scope>NUCLEOTIDE SEQUENCE [LARGE SCALE GENOMIC DNA]</scope>
    <source>
        <strain evidence="1 2">DT23-4</strain>
    </source>
</reference>
<dbReference type="EMBL" id="AUNB01000009">
    <property type="protein sequence ID" value="KEO61251.1"/>
    <property type="molecule type" value="Genomic_DNA"/>
</dbReference>
<dbReference type="AlphaFoldDB" id="A0A074JUA2"/>
<evidence type="ECO:0000313" key="1">
    <source>
        <dbReference type="EMBL" id="KEO61251.1"/>
    </source>
</evidence>
<gene>
    <name evidence="1" type="ORF">DT23_10150</name>
</gene>
<name>A0A074JUA2_9RHOB</name>
<keyword evidence="2" id="KW-1185">Reference proteome</keyword>